<comment type="catalytic activity">
    <reaction evidence="5 6">
        <text>adenine + H2O + H(+) = hypoxanthine + NH4(+)</text>
        <dbReference type="Rhea" id="RHEA:23688"/>
        <dbReference type="ChEBI" id="CHEBI:15377"/>
        <dbReference type="ChEBI" id="CHEBI:15378"/>
        <dbReference type="ChEBI" id="CHEBI:16708"/>
        <dbReference type="ChEBI" id="CHEBI:17368"/>
        <dbReference type="ChEBI" id="CHEBI:28938"/>
        <dbReference type="EC" id="3.5.4.2"/>
    </reaction>
</comment>
<comment type="cofactor">
    <cofactor evidence="6">
        <name>Mn(2+)</name>
        <dbReference type="ChEBI" id="CHEBI:29035"/>
    </cofactor>
</comment>
<dbReference type="Proteomes" id="UP001203338">
    <property type="component" value="Unassembled WGS sequence"/>
</dbReference>
<dbReference type="NCBIfam" id="TIGR01178">
    <property type="entry name" value="ade"/>
    <property type="match status" value="1"/>
</dbReference>
<dbReference type="SUPFAM" id="SSF51338">
    <property type="entry name" value="Composite domain of metallo-dependent hydrolases"/>
    <property type="match status" value="1"/>
</dbReference>
<dbReference type="InterPro" id="IPR032466">
    <property type="entry name" value="Metal_Hydrolase"/>
</dbReference>
<comment type="caution">
    <text evidence="9">The sequence shown here is derived from an EMBL/GenBank/DDBJ whole genome shotgun (WGS) entry which is preliminary data.</text>
</comment>
<evidence type="ECO:0000313" key="9">
    <source>
        <dbReference type="EMBL" id="MCL6269677.1"/>
    </source>
</evidence>
<dbReference type="GO" id="GO:0000034">
    <property type="term" value="F:adenine deaminase activity"/>
    <property type="evidence" value="ECO:0007669"/>
    <property type="project" value="UniProtKB-EC"/>
</dbReference>
<reference evidence="9 10" key="1">
    <citation type="submission" date="2022-05" db="EMBL/GenBank/DDBJ databases">
        <authorList>
            <person name="Park J.-S."/>
        </authorList>
    </citation>
    <scope>NUCLEOTIDE SEQUENCE [LARGE SCALE GENOMIC DNA]</scope>
    <source>
        <strain evidence="9 10">2012CJ34-2</strain>
    </source>
</reference>
<evidence type="ECO:0000256" key="5">
    <source>
        <dbReference type="ARBA" id="ARBA00047720"/>
    </source>
</evidence>
<evidence type="ECO:0000256" key="1">
    <source>
        <dbReference type="ARBA" id="ARBA00006773"/>
    </source>
</evidence>
<accession>A0ABT0PFY2</accession>
<evidence type="ECO:0000256" key="6">
    <source>
        <dbReference type="HAMAP-Rule" id="MF_01518"/>
    </source>
</evidence>
<dbReference type="Gene3D" id="2.30.40.10">
    <property type="entry name" value="Urease, subunit C, domain 1"/>
    <property type="match status" value="1"/>
</dbReference>
<dbReference type="PANTHER" id="PTHR11113">
    <property type="entry name" value="N-ACETYLGLUCOSAMINE-6-PHOSPHATE DEACETYLASE"/>
    <property type="match status" value="1"/>
</dbReference>
<dbReference type="Pfam" id="PF01979">
    <property type="entry name" value="Amidohydro_1"/>
    <property type="match status" value="1"/>
</dbReference>
<dbReference type="HAMAP" id="MF_01518">
    <property type="entry name" value="Adenine_deamin"/>
    <property type="match status" value="1"/>
</dbReference>
<organism evidence="9 10">
    <name type="scientific">Parendozoicomonas callyspongiae</name>
    <dbReference type="NCBI Taxonomy" id="2942213"/>
    <lineage>
        <taxon>Bacteria</taxon>
        <taxon>Pseudomonadati</taxon>
        <taxon>Pseudomonadota</taxon>
        <taxon>Gammaproteobacteria</taxon>
        <taxon>Oceanospirillales</taxon>
        <taxon>Endozoicomonadaceae</taxon>
        <taxon>Parendozoicomonas</taxon>
    </lineage>
</organism>
<dbReference type="EC" id="3.5.4.2" evidence="2 6"/>
<dbReference type="CDD" id="cd01295">
    <property type="entry name" value="AdeC"/>
    <property type="match status" value="1"/>
</dbReference>
<keyword evidence="4 6" id="KW-0464">Manganese</keyword>
<comment type="similarity">
    <text evidence="1 6">Belongs to the metallo-dependent hydrolases superfamily. Adenine deaminase family.</text>
</comment>
<evidence type="ECO:0000313" key="10">
    <source>
        <dbReference type="Proteomes" id="UP001203338"/>
    </source>
</evidence>
<evidence type="ECO:0000259" key="8">
    <source>
        <dbReference type="Pfam" id="PF13382"/>
    </source>
</evidence>
<feature type="domain" description="Adenine deaminase C-terminal" evidence="8">
    <location>
        <begin position="405"/>
        <end position="574"/>
    </location>
</feature>
<dbReference type="InterPro" id="IPR011059">
    <property type="entry name" value="Metal-dep_hydrolase_composite"/>
</dbReference>
<dbReference type="PANTHER" id="PTHR11113:SF2">
    <property type="entry name" value="ADENINE DEAMINASE"/>
    <property type="match status" value="1"/>
</dbReference>
<dbReference type="RefSeq" id="WP_249698743.1">
    <property type="nucleotide sequence ID" value="NZ_JAMFLX010000007.1"/>
</dbReference>
<proteinExistence type="inferred from homology"/>
<dbReference type="EMBL" id="JAMFLX010000007">
    <property type="protein sequence ID" value="MCL6269677.1"/>
    <property type="molecule type" value="Genomic_DNA"/>
</dbReference>
<dbReference type="Gene3D" id="3.20.20.140">
    <property type="entry name" value="Metal-dependent hydrolases"/>
    <property type="match status" value="1"/>
</dbReference>
<gene>
    <name evidence="6 9" type="primary">ade</name>
    <name evidence="9" type="ORF">M3P05_06960</name>
</gene>
<evidence type="ECO:0000259" key="7">
    <source>
        <dbReference type="Pfam" id="PF01979"/>
    </source>
</evidence>
<dbReference type="InterPro" id="IPR006680">
    <property type="entry name" value="Amidohydro-rel"/>
</dbReference>
<keyword evidence="10" id="KW-1185">Reference proteome</keyword>
<name>A0ABT0PFY2_9GAMM</name>
<evidence type="ECO:0000256" key="2">
    <source>
        <dbReference type="ARBA" id="ARBA00012782"/>
    </source>
</evidence>
<dbReference type="SUPFAM" id="SSF51556">
    <property type="entry name" value="Metallo-dependent hydrolases"/>
    <property type="match status" value="1"/>
</dbReference>
<sequence>MINRDSLAHKIDMATGRIPVDTLICNCRVVDVFSQTMIEGPVALGDGKVIAVGHEAALHNAEKRIDAGGGIVIPGLIDAHVHIESSAVIPSQFARCVLPHGTTSVIADPHEIANVCGLEGIRYMLEASENLPLNVNIMLPSCVPATPFEKSGASLSAKDLATLINHPRVGGVGEVMDFVGVINASKDMVDKVNLAHQHDKVADGHSPGLTGQDLTAYVLSGIKTDHECSTIQEMHERIRQGMYVQIRLGSACRDLPNLIHGVTPANARRCLFCTDDREPADILHNGHINSNLRMAVELGLDPMLAITIATLNSAECYNLKGKGAVAPGYDADLVIVDNLEEFNTRHVFTSGDEVARDGKLLVDFPDFISSSVTQTVNIAPIDKADLALSVPSGEARMIQVNPGSVVTGSTSGKVKANSKGLFDPKLNPGLTKLAVVERHKATGNIGLGILANYGIVNGAVATSIAHDSHNIVVAGDNDADMIAAIRDIEAIGGGISICKNGKVLGNLPLPIGGLMSDKPAAEVAEYMHTLLGIATNELKINPEIQPIMTLVFMTLPVIPELKLTANGLFDVNSFSFVETAL</sequence>
<dbReference type="InterPro" id="IPR026912">
    <property type="entry name" value="Adenine_deam_C"/>
</dbReference>
<evidence type="ECO:0000256" key="4">
    <source>
        <dbReference type="ARBA" id="ARBA00023211"/>
    </source>
</evidence>
<evidence type="ECO:0000256" key="3">
    <source>
        <dbReference type="ARBA" id="ARBA00022801"/>
    </source>
</evidence>
<dbReference type="Pfam" id="PF13382">
    <property type="entry name" value="Adenine_deam_C"/>
    <property type="match status" value="1"/>
</dbReference>
<dbReference type="InterPro" id="IPR006679">
    <property type="entry name" value="Adenine_deam"/>
</dbReference>
<keyword evidence="3 6" id="KW-0378">Hydrolase</keyword>
<protein>
    <recommendedName>
        <fullName evidence="2 6">Adenine deaminase</fullName>
        <shortName evidence="6">Adenase</shortName>
        <shortName evidence="6">Adenine aminase</shortName>
        <ecNumber evidence="2 6">3.5.4.2</ecNumber>
    </recommendedName>
</protein>
<feature type="domain" description="Amidohydrolase-related" evidence="7">
    <location>
        <begin position="71"/>
        <end position="354"/>
    </location>
</feature>